<dbReference type="Proteomes" id="UP000266313">
    <property type="component" value="Chromosome"/>
</dbReference>
<dbReference type="PANTHER" id="PTHR30632">
    <property type="entry name" value="MOLYBDATE-BINDING PERIPLASMIC PROTEIN"/>
    <property type="match status" value="1"/>
</dbReference>
<evidence type="ECO:0000313" key="2">
    <source>
        <dbReference type="Proteomes" id="UP000266313"/>
    </source>
</evidence>
<dbReference type="SUPFAM" id="SSF53850">
    <property type="entry name" value="Periplasmic binding protein-like II"/>
    <property type="match status" value="1"/>
</dbReference>
<protein>
    <submittedName>
        <fullName evidence="1">ABC transporter, periplasmic ligand binding protein</fullName>
    </submittedName>
</protein>
<dbReference type="GO" id="GO:0030973">
    <property type="term" value="F:molybdate ion binding"/>
    <property type="evidence" value="ECO:0007669"/>
    <property type="project" value="TreeGrafter"/>
</dbReference>
<gene>
    <name evidence="1" type="ORF">sS8_1966</name>
</gene>
<name>A0A250KQI2_9GAMM</name>
<organism evidence="1 2">
    <name type="scientific">Methylocaldum marinum</name>
    <dbReference type="NCBI Taxonomy" id="1432792"/>
    <lineage>
        <taxon>Bacteria</taxon>
        <taxon>Pseudomonadati</taxon>
        <taxon>Pseudomonadota</taxon>
        <taxon>Gammaproteobacteria</taxon>
        <taxon>Methylococcales</taxon>
        <taxon>Methylococcaceae</taxon>
        <taxon>Methylocaldum</taxon>
    </lineage>
</organism>
<evidence type="ECO:0000313" key="1">
    <source>
        <dbReference type="EMBL" id="BBA33920.1"/>
    </source>
</evidence>
<dbReference type="Gene3D" id="3.40.190.10">
    <property type="entry name" value="Periplasmic binding protein-like II"/>
    <property type="match status" value="2"/>
</dbReference>
<sequence>MCKHFRLAVTLVLFAESSMNTEYPAPTPPAVFPPWPGETPPAANPGVPFTVPEVDNMPDFHGNPAAAEFVVFAGGNYFFAMTELVEAFQRQKPELRGRIFFETIPPGIIERQLENRNTITVGNLTLSVQPDVVQAGEQRIAALIEKGVLQGPPLRFLKNSLAVMVKKGNPKNIRTLEDLAKPGVRLANPNPETEGIARQIQTALEQAGGEELVRKVYETKVKAGEAFLTEIHHRQTPLWIMQGKVDAGLTWISEPRYQMMVGHPVDFVPIPPEHNREGIQAAAIARNARNPGAARDWLAFLCSNEAKSVLEKFGMARPQ</sequence>
<dbReference type="InterPro" id="IPR050682">
    <property type="entry name" value="ModA/WtpA"/>
</dbReference>
<dbReference type="KEGG" id="mmai:sS8_1966"/>
<keyword evidence="2" id="KW-1185">Reference proteome</keyword>
<dbReference type="PANTHER" id="PTHR30632:SF0">
    <property type="entry name" value="SULFATE-BINDING PROTEIN"/>
    <property type="match status" value="1"/>
</dbReference>
<dbReference type="Pfam" id="PF13531">
    <property type="entry name" value="SBP_bac_11"/>
    <property type="match status" value="1"/>
</dbReference>
<dbReference type="EMBL" id="AP017928">
    <property type="protein sequence ID" value="BBA33920.1"/>
    <property type="molecule type" value="Genomic_DNA"/>
</dbReference>
<dbReference type="GO" id="GO:0015689">
    <property type="term" value="P:molybdate ion transport"/>
    <property type="evidence" value="ECO:0007669"/>
    <property type="project" value="TreeGrafter"/>
</dbReference>
<proteinExistence type="predicted"/>
<accession>A0A250KQI2</accession>
<dbReference type="AlphaFoldDB" id="A0A250KQI2"/>
<reference evidence="1 2" key="1">
    <citation type="submission" date="2016-12" db="EMBL/GenBank/DDBJ databases">
        <title>Genome sequencing of Methylocaldum marinum.</title>
        <authorList>
            <person name="Takeuchi M."/>
            <person name="Kamagata Y."/>
            <person name="Hiraoka S."/>
            <person name="Oshima K."/>
            <person name="Hattori M."/>
            <person name="Iwasaki W."/>
        </authorList>
    </citation>
    <scope>NUCLEOTIDE SEQUENCE [LARGE SCALE GENOMIC DNA]</scope>
    <source>
        <strain evidence="1 2">S8</strain>
    </source>
</reference>